<gene>
    <name evidence="2" type="ORF">F53441_10882</name>
</gene>
<reference evidence="2" key="1">
    <citation type="submission" date="2020-01" db="EMBL/GenBank/DDBJ databases">
        <title>Identification and distribution of gene clusters putatively required for synthesis of sphingolipid metabolism inhibitors in phylogenetically diverse species of the filamentous fungus Fusarium.</title>
        <authorList>
            <person name="Kim H.-S."/>
            <person name="Busman M."/>
            <person name="Brown D.W."/>
            <person name="Divon H."/>
            <person name="Uhlig S."/>
            <person name="Proctor R.H."/>
        </authorList>
    </citation>
    <scope>NUCLEOTIDE SEQUENCE</scope>
    <source>
        <strain evidence="2">NRRL 53441</strain>
    </source>
</reference>
<dbReference type="InterPro" id="IPR036770">
    <property type="entry name" value="Ankyrin_rpt-contain_sf"/>
</dbReference>
<dbReference type="SUPFAM" id="SSF48403">
    <property type="entry name" value="Ankyrin repeat"/>
    <property type="match status" value="1"/>
</dbReference>
<dbReference type="OrthoDB" id="10257049at2759"/>
<keyword evidence="3" id="KW-1185">Reference proteome</keyword>
<feature type="region of interest" description="Disordered" evidence="1">
    <location>
        <begin position="298"/>
        <end position="342"/>
    </location>
</feature>
<comment type="caution">
    <text evidence="2">The sequence shown here is derived from an EMBL/GenBank/DDBJ whole genome shotgun (WGS) entry which is preliminary data.</text>
</comment>
<proteinExistence type="predicted"/>
<sequence>MHDLESFDLSGRTRLHQVCMAEAILTSKKKAVAMLITAGADLTARVAKSWSPDDHQTLGFTCLHSLVYKAHQTKSRDELEALILLIKQGADIFAVDHHQHTVSMRAYLPNSNDNQYSSKGSYRGDLWDAALAICGYDIQRHRNSYPRVPRYNKSYRRIDFERLWEGYEAACPYWNDERYPETGGVDDFWKQPIRRCDHIACSDCEEHPADMNAAGEEPRKDADVPAYAQAAYREWIVPTAASDPDLIAYIDCYPPETPDWEEEYAEYCERIKDEVNRRWSRSRSRESDSDGGVELCEEMEQETNGLSPPTSEDGEAAYDEMENRETSDLSPPTSEDGDTAYERLVLAYEDQMLDYNAWHEHIIREAEEETTN</sequence>
<dbReference type="SMART" id="SM00248">
    <property type="entry name" value="ANK"/>
    <property type="match status" value="2"/>
</dbReference>
<dbReference type="AlphaFoldDB" id="A0A8H4K9P7"/>
<evidence type="ECO:0000313" key="2">
    <source>
        <dbReference type="EMBL" id="KAF4445333.1"/>
    </source>
</evidence>
<organism evidence="2 3">
    <name type="scientific">Fusarium austroafricanum</name>
    <dbReference type="NCBI Taxonomy" id="2364996"/>
    <lineage>
        <taxon>Eukaryota</taxon>
        <taxon>Fungi</taxon>
        <taxon>Dikarya</taxon>
        <taxon>Ascomycota</taxon>
        <taxon>Pezizomycotina</taxon>
        <taxon>Sordariomycetes</taxon>
        <taxon>Hypocreomycetidae</taxon>
        <taxon>Hypocreales</taxon>
        <taxon>Nectriaceae</taxon>
        <taxon>Fusarium</taxon>
        <taxon>Fusarium concolor species complex</taxon>
    </lineage>
</organism>
<accession>A0A8H4K9P7</accession>
<name>A0A8H4K9P7_9HYPO</name>
<evidence type="ECO:0000256" key="1">
    <source>
        <dbReference type="SAM" id="MobiDB-lite"/>
    </source>
</evidence>
<dbReference type="InterPro" id="IPR002110">
    <property type="entry name" value="Ankyrin_rpt"/>
</dbReference>
<dbReference type="EMBL" id="JAADJG010000529">
    <property type="protein sequence ID" value="KAF4445333.1"/>
    <property type="molecule type" value="Genomic_DNA"/>
</dbReference>
<dbReference type="Gene3D" id="1.25.40.20">
    <property type="entry name" value="Ankyrin repeat-containing domain"/>
    <property type="match status" value="1"/>
</dbReference>
<evidence type="ECO:0008006" key="4">
    <source>
        <dbReference type="Google" id="ProtNLM"/>
    </source>
</evidence>
<dbReference type="Proteomes" id="UP000605986">
    <property type="component" value="Unassembled WGS sequence"/>
</dbReference>
<evidence type="ECO:0000313" key="3">
    <source>
        <dbReference type="Proteomes" id="UP000605986"/>
    </source>
</evidence>
<protein>
    <recommendedName>
        <fullName evidence="4">Ankyrin repeat protein</fullName>
    </recommendedName>
</protein>